<comment type="caution">
    <text evidence="1">The sequence shown here is derived from an EMBL/GenBank/DDBJ whole genome shotgun (WGS) entry which is preliminary data.</text>
</comment>
<proteinExistence type="predicted"/>
<reference evidence="1 2" key="2">
    <citation type="submission" date="2014-09" db="EMBL/GenBank/DDBJ databases">
        <authorList>
            <consortium name="NBRP consortium"/>
            <person name="Sawabe T."/>
            <person name="Meirelles P."/>
            <person name="Nakanishi M."/>
            <person name="Sayaka M."/>
            <person name="Hattori M."/>
            <person name="Ohkuma M."/>
        </authorList>
    </citation>
    <scope>NUCLEOTIDE SEQUENCE [LARGE SCALE GENOMIC DNA]</scope>
    <source>
        <strain evidence="1 2">JCM 19240</strain>
    </source>
</reference>
<gene>
    <name evidence="1" type="ORF">JCM19240_2355</name>
</gene>
<dbReference type="OrthoDB" id="9762853at2"/>
<dbReference type="AlphaFoldDB" id="A0A090T4H5"/>
<keyword evidence="2" id="KW-1185">Reference proteome</keyword>
<protein>
    <submittedName>
        <fullName evidence="1">Uncharacterized protein</fullName>
    </submittedName>
</protein>
<name>A0A090T4H5_9VIBR</name>
<dbReference type="Proteomes" id="UP000029224">
    <property type="component" value="Unassembled WGS sequence"/>
</dbReference>
<accession>A0A090T4H5</accession>
<evidence type="ECO:0000313" key="1">
    <source>
        <dbReference type="EMBL" id="GAL33659.1"/>
    </source>
</evidence>
<organism evidence="1 2">
    <name type="scientific">Vibrio maritimus</name>
    <dbReference type="NCBI Taxonomy" id="990268"/>
    <lineage>
        <taxon>Bacteria</taxon>
        <taxon>Pseudomonadati</taxon>
        <taxon>Pseudomonadota</taxon>
        <taxon>Gammaproteobacteria</taxon>
        <taxon>Vibrionales</taxon>
        <taxon>Vibrionaceae</taxon>
        <taxon>Vibrio</taxon>
    </lineage>
</organism>
<reference evidence="1 2" key="1">
    <citation type="submission" date="2014-09" db="EMBL/GenBank/DDBJ databases">
        <title>Vibrio maritimus JCM 19240. (C210) whole genome shotgun sequence.</title>
        <authorList>
            <person name="Sawabe T."/>
            <person name="Meirelles P."/>
            <person name="Nakanishi M."/>
            <person name="Sayaka M."/>
            <person name="Hattori M."/>
            <person name="Ohkuma M."/>
        </authorList>
    </citation>
    <scope>NUCLEOTIDE SEQUENCE [LARGE SCALE GENOMIC DNA]</scope>
    <source>
        <strain evidence="1 2">JCM 19240</strain>
    </source>
</reference>
<evidence type="ECO:0000313" key="2">
    <source>
        <dbReference type="Proteomes" id="UP000029224"/>
    </source>
</evidence>
<dbReference type="EMBL" id="BBMT01000003">
    <property type="protein sequence ID" value="GAL33659.1"/>
    <property type="molecule type" value="Genomic_DNA"/>
</dbReference>
<sequence length="697" mass="78592">MQATLERLLVYSHVQTFYELFEDAFDVEITTEAGWVKVDHAQLVPMDEKQSADMGFALHIKLEPGFAAIKPTKPAKPIVKAESDPTLRLTLKPQCHCFLYAVLRDFELSEVEIDCDVAGVSQLQLFNPDGQTDPSQPFYPFGAQPKDNAYLVIANQELASKPIHRMSFHFDWADLPQTDDGFRAHYSAYPFEFNNQSFKVSTQVLSNGRWGLIGSDTQPLFSPKYGQLARQHHIGIKSMQNSFVPNTQPWPVTPYSPQSPIRNGLFKLTLTEPDCAFGHHDYALLLTQTLSENVKTKKPKPLPNAPYTPLVDKLTLSYRARKRITLTEINANETCRIRHLHPFGESQVYPRVGNRKVTAARILPQYNEDGHVLIGLKASDLSGYLNLYFLMAEESSLLTPFSSRDYQWYYLVDNVWVPLPAKNMIHDTTQGFLNSGVVTLDIPDAANTEHTVMPNDFYWLRVSTNKGLGQYPKCYHVATHVIQANPSDNVTKATTPFAKWQHQPKIANLGTIAQLTPIAQWQAHETEREWITRTSESLKHKGKAENPWDYEHIVLQQFPAIGAVDCFSGRQFDSDIPKPGHVLLTVLPSKLSCEHDPCERKNVSAADLLAIQNYLASVSRPQTRIAVRNPGYEKIQVRCTVAFAMGVHHGLALRQLEYSITQALCPWHPDSLNKGLGWTLSLSNSPHLLISSQTSHM</sequence>